<dbReference type="SUPFAM" id="SSF48576">
    <property type="entry name" value="Terpenoid synthases"/>
    <property type="match status" value="1"/>
</dbReference>
<sequence length="327" mass="36627">MELQEYFNEIVRNVDMEIQNRLKGDVKGLYEASYHLFTAGGKRLRPLVVVSVANVLGGDINRAYLAATAVEILHNFTLIHDDIMDQDTIRRGVPTVHVKWGVPMAILAGDLLHAKAFEVLSDALKGLENDRIFLGFSEFAKSTEIIAEGQTMDMEFENRNDVTEVEYIKMIEKKTAQLFSCSAFLGALISKANDYFLDKAKILGLKMGTAFQIVDDILGLTAEEKDLGKPVYSDIRESKKTILLIRALNEASESEKKTIMEGLGSKDPEKIRKAAEIVKNLSLDYAYSLAEKLAEEANRIIEEWDSNTSIGGKALKYLVELTVKRRK</sequence>
<dbReference type="Pfam" id="PF00348">
    <property type="entry name" value="polyprenyl_synt"/>
    <property type="match status" value="1"/>
</dbReference>
<dbReference type="SFLD" id="SFLDG01017">
    <property type="entry name" value="Polyprenyl_Transferase_Like"/>
    <property type="match status" value="1"/>
</dbReference>
<dbReference type="Proteomes" id="UP000024332">
    <property type="component" value="Unassembled WGS sequence"/>
</dbReference>
<dbReference type="RefSeq" id="WP_048100218.1">
    <property type="nucleotide sequence ID" value="NZ_JFZT01000048.1"/>
</dbReference>
<keyword evidence="8" id="KW-1185">Reference proteome</keyword>
<dbReference type="NCBIfam" id="NF041003">
    <property type="entry name" value="GGPP_syn"/>
    <property type="match status" value="1"/>
</dbReference>
<keyword evidence="3 6" id="KW-0808">Transferase</keyword>
<dbReference type="GO" id="GO:0008299">
    <property type="term" value="P:isoprenoid biosynthetic process"/>
    <property type="evidence" value="ECO:0007669"/>
    <property type="project" value="InterPro"/>
</dbReference>
<dbReference type="InterPro" id="IPR000092">
    <property type="entry name" value="Polyprenyl_synt"/>
</dbReference>
<dbReference type="InterPro" id="IPR053504">
    <property type="entry name" value="GGPP_synthase"/>
</dbReference>
<dbReference type="OrthoDB" id="26738at2157"/>
<comment type="cofactor">
    <cofactor evidence="1">
        <name>Mg(2+)</name>
        <dbReference type="ChEBI" id="CHEBI:18420"/>
    </cofactor>
</comment>
<accession>A0A031LLT0</accession>
<dbReference type="EMBL" id="JFZT01000048">
    <property type="protein sequence ID" value="EZQ03172.1"/>
    <property type="molecule type" value="Genomic_DNA"/>
</dbReference>
<dbReference type="Gene3D" id="1.10.600.10">
    <property type="entry name" value="Farnesyl Diphosphate Synthase"/>
    <property type="match status" value="1"/>
</dbReference>
<dbReference type="PANTHER" id="PTHR12001">
    <property type="entry name" value="GERANYLGERANYL PYROPHOSPHATE SYNTHASE"/>
    <property type="match status" value="1"/>
</dbReference>
<evidence type="ECO:0000256" key="5">
    <source>
        <dbReference type="ARBA" id="ARBA00022842"/>
    </source>
</evidence>
<comment type="caution">
    <text evidence="7">The sequence shown here is derived from an EMBL/GenBank/DDBJ whole genome shotgun (WGS) entry which is preliminary data.</text>
</comment>
<comment type="similarity">
    <text evidence="2 6">Belongs to the FPP/GGPP synthase family.</text>
</comment>
<evidence type="ECO:0000256" key="4">
    <source>
        <dbReference type="ARBA" id="ARBA00022723"/>
    </source>
</evidence>
<gene>
    <name evidence="7" type="ORF">CM19_10105</name>
</gene>
<dbReference type="PROSITE" id="PS00723">
    <property type="entry name" value="POLYPRENYL_SYNTHASE_1"/>
    <property type="match status" value="1"/>
</dbReference>
<dbReference type="InterPro" id="IPR033749">
    <property type="entry name" value="Polyprenyl_synt_CS"/>
</dbReference>
<dbReference type="GO" id="GO:0046872">
    <property type="term" value="F:metal ion binding"/>
    <property type="evidence" value="ECO:0007669"/>
    <property type="project" value="UniProtKB-KW"/>
</dbReference>
<dbReference type="GO" id="GO:0004659">
    <property type="term" value="F:prenyltransferase activity"/>
    <property type="evidence" value="ECO:0007669"/>
    <property type="project" value="InterPro"/>
</dbReference>
<proteinExistence type="inferred from homology"/>
<reference evidence="7 8" key="1">
    <citation type="submission" date="2014-03" db="EMBL/GenBank/DDBJ databases">
        <title>Draft genome sequence of the novel thermoacidophilic archaea Acidianus copahuensis ALE1 strain, isolated from Copahue volcanic area in Neuquen Argentina.</title>
        <authorList>
            <person name="Urbieta M.S."/>
            <person name="Rascovan N."/>
            <person name="Castro C."/>
            <person name="Revale S."/>
            <person name="Giaveno M.A."/>
            <person name="Vazquez M.P."/>
            <person name="Donati E.R."/>
        </authorList>
    </citation>
    <scope>NUCLEOTIDE SEQUENCE [LARGE SCALE GENOMIC DNA]</scope>
    <source>
        <strain evidence="7 8">ALE1</strain>
    </source>
</reference>
<keyword evidence="4" id="KW-0479">Metal-binding</keyword>
<organism evidence="7 8">
    <name type="scientific">Candidatus Acidianus copahuensis</name>
    <dbReference type="NCBI Taxonomy" id="1160895"/>
    <lineage>
        <taxon>Archaea</taxon>
        <taxon>Thermoproteota</taxon>
        <taxon>Thermoprotei</taxon>
        <taxon>Sulfolobales</taxon>
        <taxon>Sulfolobaceae</taxon>
        <taxon>Acidianus</taxon>
    </lineage>
</organism>
<dbReference type="InterPro" id="IPR008949">
    <property type="entry name" value="Isoprenoid_synthase_dom_sf"/>
</dbReference>
<keyword evidence="5" id="KW-0460">Magnesium</keyword>
<evidence type="ECO:0000256" key="3">
    <source>
        <dbReference type="ARBA" id="ARBA00022679"/>
    </source>
</evidence>
<evidence type="ECO:0000256" key="6">
    <source>
        <dbReference type="RuleBase" id="RU004466"/>
    </source>
</evidence>
<dbReference type="PROSITE" id="PS00444">
    <property type="entry name" value="POLYPRENYL_SYNTHASE_2"/>
    <property type="match status" value="1"/>
</dbReference>
<dbReference type="AlphaFoldDB" id="A0A031LLT0"/>
<dbReference type="CDD" id="cd00685">
    <property type="entry name" value="Trans_IPPS_HT"/>
    <property type="match status" value="1"/>
</dbReference>
<evidence type="ECO:0000313" key="8">
    <source>
        <dbReference type="Proteomes" id="UP000024332"/>
    </source>
</evidence>
<dbReference type="PANTHER" id="PTHR12001:SF85">
    <property type="entry name" value="SHORT CHAIN ISOPRENYL DIPHOSPHATE SYNTHASE"/>
    <property type="match status" value="1"/>
</dbReference>
<protein>
    <submittedName>
        <fullName evidence="7">Geranylgeranyl pyrophosphate synthase</fullName>
    </submittedName>
</protein>
<dbReference type="STRING" id="1160895.CM19_10105"/>
<name>A0A031LLT0_9CREN</name>
<evidence type="ECO:0000256" key="1">
    <source>
        <dbReference type="ARBA" id="ARBA00001946"/>
    </source>
</evidence>
<dbReference type="SFLD" id="SFLDS00005">
    <property type="entry name" value="Isoprenoid_Synthase_Type_I"/>
    <property type="match status" value="1"/>
</dbReference>
<evidence type="ECO:0000313" key="7">
    <source>
        <dbReference type="EMBL" id="EZQ03172.1"/>
    </source>
</evidence>
<evidence type="ECO:0000256" key="2">
    <source>
        <dbReference type="ARBA" id="ARBA00006706"/>
    </source>
</evidence>